<dbReference type="EMBL" id="JBHSVR010000001">
    <property type="protein sequence ID" value="MFC6633204.1"/>
    <property type="molecule type" value="Genomic_DNA"/>
</dbReference>
<sequence>METFGTVILSIVGFIVAFYILLYGLSFGMRRAAKKFLKSLRDKNYTKAFTILSEKIQRDVWVEGSERFLYRRYMDDFSAYRGSDFSVAADGTSGTFKTYLMLRNETMVPLKLQFMKISGKWKICAIDIQFRVADSIIKNNVEKFEQPKQKAT</sequence>
<keyword evidence="1" id="KW-0812">Transmembrane</keyword>
<keyword evidence="1" id="KW-0472">Membrane</keyword>
<name>A0ABW1YPC6_9GAMM</name>
<gene>
    <name evidence="2" type="ORF">ACFQBM_07935</name>
</gene>
<dbReference type="RefSeq" id="WP_193189316.1">
    <property type="nucleotide sequence ID" value="NZ_JACZFR010000006.1"/>
</dbReference>
<evidence type="ECO:0000313" key="3">
    <source>
        <dbReference type="Proteomes" id="UP001596425"/>
    </source>
</evidence>
<protein>
    <recommendedName>
        <fullName evidence="4">DUF4878 domain-containing protein</fullName>
    </recommendedName>
</protein>
<dbReference type="Proteomes" id="UP001596425">
    <property type="component" value="Unassembled WGS sequence"/>
</dbReference>
<accession>A0ABW1YPC6</accession>
<reference evidence="3" key="1">
    <citation type="journal article" date="2019" name="Int. J. Syst. Evol. Microbiol.">
        <title>The Global Catalogue of Microorganisms (GCM) 10K type strain sequencing project: providing services to taxonomists for standard genome sequencing and annotation.</title>
        <authorList>
            <consortium name="The Broad Institute Genomics Platform"/>
            <consortium name="The Broad Institute Genome Sequencing Center for Infectious Disease"/>
            <person name="Wu L."/>
            <person name="Ma J."/>
        </authorList>
    </citation>
    <scope>NUCLEOTIDE SEQUENCE [LARGE SCALE GENOMIC DNA]</scope>
    <source>
        <strain evidence="3">CGMCC 1.13718</strain>
    </source>
</reference>
<feature type="transmembrane region" description="Helical" evidence="1">
    <location>
        <begin position="6"/>
        <end position="25"/>
    </location>
</feature>
<keyword evidence="3" id="KW-1185">Reference proteome</keyword>
<evidence type="ECO:0000256" key="1">
    <source>
        <dbReference type="SAM" id="Phobius"/>
    </source>
</evidence>
<organism evidence="2 3">
    <name type="scientific">Microbulbifer taiwanensis</name>
    <dbReference type="NCBI Taxonomy" id="986746"/>
    <lineage>
        <taxon>Bacteria</taxon>
        <taxon>Pseudomonadati</taxon>
        <taxon>Pseudomonadota</taxon>
        <taxon>Gammaproteobacteria</taxon>
        <taxon>Cellvibrionales</taxon>
        <taxon>Microbulbiferaceae</taxon>
        <taxon>Microbulbifer</taxon>
    </lineage>
</organism>
<evidence type="ECO:0008006" key="4">
    <source>
        <dbReference type="Google" id="ProtNLM"/>
    </source>
</evidence>
<keyword evidence="1" id="KW-1133">Transmembrane helix</keyword>
<proteinExistence type="predicted"/>
<evidence type="ECO:0000313" key="2">
    <source>
        <dbReference type="EMBL" id="MFC6633204.1"/>
    </source>
</evidence>
<comment type="caution">
    <text evidence="2">The sequence shown here is derived from an EMBL/GenBank/DDBJ whole genome shotgun (WGS) entry which is preliminary data.</text>
</comment>